<name>A0ABN8MZT4_9CNID</name>
<dbReference type="NCBIfam" id="TIGR01484">
    <property type="entry name" value="HAD-SF-IIB"/>
    <property type="match status" value="1"/>
</dbReference>
<evidence type="ECO:0000256" key="8">
    <source>
        <dbReference type="ARBA" id="ARBA00022842"/>
    </source>
</evidence>
<comment type="similarity">
    <text evidence="3 10">Belongs to the eukaryotic PMM family.</text>
</comment>
<comment type="subunit">
    <text evidence="4 10">Homodimer.</text>
</comment>
<comment type="pathway">
    <text evidence="2 10">Nucleotide-sugar biosynthesis; GDP-alpha-D-mannose biosynthesis; alpha-D-mannose 1-phosphate from D-fructose 6-phosphate: step 2/2.</text>
</comment>
<keyword evidence="12" id="KW-1185">Reference proteome</keyword>
<dbReference type="InterPro" id="IPR043169">
    <property type="entry name" value="PMM_cap"/>
</dbReference>
<evidence type="ECO:0000256" key="4">
    <source>
        <dbReference type="ARBA" id="ARBA00011738"/>
    </source>
</evidence>
<proteinExistence type="inferred from homology"/>
<keyword evidence="6 10" id="KW-0963">Cytoplasm</keyword>
<dbReference type="SFLD" id="SFLDG01140">
    <property type="entry name" value="C2.B:_Phosphomannomutase_and_P"/>
    <property type="match status" value="1"/>
</dbReference>
<dbReference type="PANTHER" id="PTHR10466:SF0">
    <property type="entry name" value="PHOSPHOMANNOMUTASE"/>
    <property type="match status" value="1"/>
</dbReference>
<accession>A0ABN8MZT4</accession>
<gene>
    <name evidence="11" type="ORF">PLOB_00035665</name>
</gene>
<sequence length="285" mass="32933">MLRGDWFILEVCVVTCRERLRSKFSGLRTLIDKMAAVNSSRDILCLFDVDGTVTPARLVVTPEMKEFMKKLREKVVVALVGGSDFPKLEEQMGGDNVTTLYDYVFPENGLVAYKNGELFHRQDIKTFMGEEKLKTFINFCLKYIAELDIPVKRGTFIEFRNGMINVSPIGRNCSQEERIAFFEYDKVHKVRDKFVSVLREEFADYGLQLSIGGQISFDVFPKGWDKTYCLKHVENDGYKEIHFFGDKCYQGGNDYEIFMDERTKGHKVTCPEDTMNQLKELFSIS</sequence>
<protein>
    <recommendedName>
        <fullName evidence="5 10">Phosphomannomutase</fullName>
        <ecNumber evidence="5 10">5.4.2.8</ecNumber>
    </recommendedName>
</protein>
<comment type="caution">
    <text evidence="11">The sequence shown here is derived from an EMBL/GenBank/DDBJ whole genome shotgun (WGS) entry which is preliminary data.</text>
</comment>
<dbReference type="SUPFAM" id="SSF56784">
    <property type="entry name" value="HAD-like"/>
    <property type="match status" value="1"/>
</dbReference>
<dbReference type="Pfam" id="PF03332">
    <property type="entry name" value="PMM"/>
    <property type="match status" value="1"/>
</dbReference>
<evidence type="ECO:0000256" key="10">
    <source>
        <dbReference type="RuleBase" id="RU361118"/>
    </source>
</evidence>
<dbReference type="SFLD" id="SFLDG01143">
    <property type="entry name" value="C2.B.3:_Phosphomannomutase_Lik"/>
    <property type="match status" value="1"/>
</dbReference>
<dbReference type="Gene3D" id="3.40.50.1000">
    <property type="entry name" value="HAD superfamily/HAD-like"/>
    <property type="match status" value="1"/>
</dbReference>
<dbReference type="SFLD" id="SFLDF00445">
    <property type="entry name" value="alpha-phosphomannomutase"/>
    <property type="match status" value="1"/>
</dbReference>
<comment type="subcellular location">
    <subcellularLocation>
        <location evidence="1 10">Cytoplasm</location>
    </subcellularLocation>
</comment>
<dbReference type="EC" id="5.4.2.8" evidence="5 10"/>
<dbReference type="PANTHER" id="PTHR10466">
    <property type="entry name" value="PHOSPHOMANNOMUTASE"/>
    <property type="match status" value="1"/>
</dbReference>
<evidence type="ECO:0000256" key="2">
    <source>
        <dbReference type="ARBA" id="ARBA00004699"/>
    </source>
</evidence>
<evidence type="ECO:0000256" key="5">
    <source>
        <dbReference type="ARBA" id="ARBA00012730"/>
    </source>
</evidence>
<dbReference type="InterPro" id="IPR005002">
    <property type="entry name" value="PMM"/>
</dbReference>
<evidence type="ECO:0000256" key="9">
    <source>
        <dbReference type="ARBA" id="ARBA00023235"/>
    </source>
</evidence>
<dbReference type="Proteomes" id="UP001159405">
    <property type="component" value="Unassembled WGS sequence"/>
</dbReference>
<comment type="catalytic activity">
    <reaction evidence="10">
        <text>alpha-D-mannose 1-phosphate = D-mannose 6-phosphate</text>
        <dbReference type="Rhea" id="RHEA:11140"/>
        <dbReference type="ChEBI" id="CHEBI:58409"/>
        <dbReference type="ChEBI" id="CHEBI:58735"/>
        <dbReference type="EC" id="5.4.2.8"/>
    </reaction>
</comment>
<dbReference type="Gene3D" id="3.30.1240.20">
    <property type="match status" value="1"/>
</dbReference>
<evidence type="ECO:0000256" key="1">
    <source>
        <dbReference type="ARBA" id="ARBA00004496"/>
    </source>
</evidence>
<dbReference type="CDD" id="cd02585">
    <property type="entry name" value="HAD_PMM"/>
    <property type="match status" value="1"/>
</dbReference>
<dbReference type="InterPro" id="IPR023214">
    <property type="entry name" value="HAD_sf"/>
</dbReference>
<dbReference type="InterPro" id="IPR036412">
    <property type="entry name" value="HAD-like_sf"/>
</dbReference>
<keyword evidence="8" id="KW-0460">Magnesium</keyword>
<evidence type="ECO:0000256" key="6">
    <source>
        <dbReference type="ARBA" id="ARBA00022490"/>
    </source>
</evidence>
<reference evidence="11 12" key="1">
    <citation type="submission" date="2022-05" db="EMBL/GenBank/DDBJ databases">
        <authorList>
            <consortium name="Genoscope - CEA"/>
            <person name="William W."/>
        </authorList>
    </citation>
    <scope>NUCLEOTIDE SEQUENCE [LARGE SCALE GENOMIC DNA]</scope>
</reference>
<dbReference type="EMBL" id="CALNXK010000005">
    <property type="protein sequence ID" value="CAH3036961.1"/>
    <property type="molecule type" value="Genomic_DNA"/>
</dbReference>
<dbReference type="SFLD" id="SFLDS00003">
    <property type="entry name" value="Haloacid_Dehalogenase"/>
    <property type="match status" value="1"/>
</dbReference>
<evidence type="ECO:0000313" key="12">
    <source>
        <dbReference type="Proteomes" id="UP001159405"/>
    </source>
</evidence>
<evidence type="ECO:0000313" key="11">
    <source>
        <dbReference type="EMBL" id="CAH3036961.1"/>
    </source>
</evidence>
<comment type="function">
    <text evidence="10">Involved in the synthesis of the GDP-mannose and dolichol-phosphate-mannose required for a number of critical mannosyl transfer reactions.</text>
</comment>
<evidence type="ECO:0000256" key="3">
    <source>
        <dbReference type="ARBA" id="ARBA00009736"/>
    </source>
</evidence>
<evidence type="ECO:0000256" key="7">
    <source>
        <dbReference type="ARBA" id="ARBA00022723"/>
    </source>
</evidence>
<keyword evidence="7" id="KW-0479">Metal-binding</keyword>
<keyword evidence="9 10" id="KW-0413">Isomerase</keyword>
<dbReference type="InterPro" id="IPR006379">
    <property type="entry name" value="HAD-SF_hydro_IIB"/>
</dbReference>
<organism evidence="11 12">
    <name type="scientific">Porites lobata</name>
    <dbReference type="NCBI Taxonomy" id="104759"/>
    <lineage>
        <taxon>Eukaryota</taxon>
        <taxon>Metazoa</taxon>
        <taxon>Cnidaria</taxon>
        <taxon>Anthozoa</taxon>
        <taxon>Hexacorallia</taxon>
        <taxon>Scleractinia</taxon>
        <taxon>Fungiina</taxon>
        <taxon>Poritidae</taxon>
        <taxon>Porites</taxon>
    </lineage>
</organism>